<dbReference type="Pfam" id="PF00999">
    <property type="entry name" value="Na_H_Exchanger"/>
    <property type="match status" value="1"/>
</dbReference>
<keyword evidence="3" id="KW-0813">Transport</keyword>
<dbReference type="Gene3D" id="3.40.50.720">
    <property type="entry name" value="NAD(P)-binding Rossmann-like Domain"/>
    <property type="match status" value="1"/>
</dbReference>
<organism evidence="10 11">
    <name type="scientific">Paludisphaera borealis</name>
    <dbReference type="NCBI Taxonomy" id="1387353"/>
    <lineage>
        <taxon>Bacteria</taxon>
        <taxon>Pseudomonadati</taxon>
        <taxon>Planctomycetota</taxon>
        <taxon>Planctomycetia</taxon>
        <taxon>Isosphaerales</taxon>
        <taxon>Isosphaeraceae</taxon>
        <taxon>Paludisphaera</taxon>
    </lineage>
</organism>
<keyword evidence="5 8" id="KW-1133">Transmembrane helix</keyword>
<keyword evidence="6 8" id="KW-0472">Membrane</keyword>
<name>A0A1U7CKG9_9BACT</name>
<comment type="subcellular location">
    <subcellularLocation>
        <location evidence="1">Membrane</location>
        <topology evidence="1">Multi-pass membrane protein</topology>
    </subcellularLocation>
</comment>
<dbReference type="Proteomes" id="UP000186309">
    <property type="component" value="Chromosome"/>
</dbReference>
<feature type="transmembrane region" description="Helical" evidence="8">
    <location>
        <begin position="6"/>
        <end position="25"/>
    </location>
</feature>
<dbReference type="GO" id="GO:0015297">
    <property type="term" value="F:antiporter activity"/>
    <property type="evidence" value="ECO:0007669"/>
    <property type="project" value="InterPro"/>
</dbReference>
<dbReference type="OrthoDB" id="9793589at2"/>
<evidence type="ECO:0000256" key="6">
    <source>
        <dbReference type="ARBA" id="ARBA00023136"/>
    </source>
</evidence>
<dbReference type="InterPro" id="IPR036291">
    <property type="entry name" value="NAD(P)-bd_dom_sf"/>
</dbReference>
<feature type="transmembrane region" description="Helical" evidence="8">
    <location>
        <begin position="301"/>
        <end position="323"/>
    </location>
</feature>
<evidence type="ECO:0000256" key="1">
    <source>
        <dbReference type="ARBA" id="ARBA00004141"/>
    </source>
</evidence>
<proteinExistence type="inferred from homology"/>
<feature type="domain" description="RCK N-terminal" evidence="9">
    <location>
        <begin position="416"/>
        <end position="532"/>
    </location>
</feature>
<dbReference type="PANTHER" id="PTHR42751">
    <property type="entry name" value="SODIUM/HYDROGEN EXCHANGER FAMILY/TRKA DOMAIN PROTEIN"/>
    <property type="match status" value="1"/>
</dbReference>
<evidence type="ECO:0000256" key="8">
    <source>
        <dbReference type="SAM" id="Phobius"/>
    </source>
</evidence>
<protein>
    <submittedName>
        <fullName evidence="10">Inner membrane protein YbaL</fullName>
    </submittedName>
</protein>
<evidence type="ECO:0000256" key="3">
    <source>
        <dbReference type="ARBA" id="ARBA00022448"/>
    </source>
</evidence>
<feature type="transmembrane region" description="Helical" evidence="8">
    <location>
        <begin position="32"/>
        <end position="49"/>
    </location>
</feature>
<evidence type="ECO:0000256" key="4">
    <source>
        <dbReference type="ARBA" id="ARBA00022692"/>
    </source>
</evidence>
<evidence type="ECO:0000256" key="7">
    <source>
        <dbReference type="SAM" id="MobiDB-lite"/>
    </source>
</evidence>
<sequence length="607" mass="63699">MHDIDLILTLTGGLAAALVLGFITFKLKLSPIVGYLLAGIVVGPTTPGFTADQHLADQLAEIGVILLMFGVGLQFHLKELLAVRRVAIPGAICQSVVATILGTIVGHAYGWGWAAGCVFGMSIAVASTVVLIRVLADNDDLHTQSGHIAVGWLVVEDLFTVLALVMLPAVFGPGATSASGVLLAVGVAVVKVAAMVGLTFVVGERVIPWLLDKVAATRSRELFTLTVLVVALGIAVSAAKLFDVSMALGAFLAGMVVGRSQFSLRAATEALPMRDAFAVLFFVSVGMLFNVHALFDSPALIAATLAVILIGKPLAALTIVLLLKYPTRAAVSVAVVLAQIGEFSFILASGGKALGIIDEDATNVIIAAAIITITLNPILYRLIDPLEKLLNRFIKTSAPVENGPQHELDDPEASGRHRAVVVGYGPVGKTLARLLRDNQIDPVVIELNMDTVRRLGDDGVRAIYGDALHRDVLDHAGLDKAVGFVLSSSTMHGGKETIRLAREINPDLFILARTAYLRDVAELRAAGADSVFSGEGEVALAMTEFLLERLGATPDQIDRERDRVRAEFSAITQDGSDEAANGGGGEARQPQDDAATSAAVQGNTAGD</sequence>
<feature type="region of interest" description="Disordered" evidence="7">
    <location>
        <begin position="568"/>
        <end position="607"/>
    </location>
</feature>
<feature type="transmembrane region" description="Helical" evidence="8">
    <location>
        <begin position="55"/>
        <end position="75"/>
    </location>
</feature>
<accession>A0A1U7CKG9</accession>
<gene>
    <name evidence="10" type="primary">ybaL</name>
    <name evidence="10" type="ORF">BSF38_00830</name>
</gene>
<evidence type="ECO:0000259" key="9">
    <source>
        <dbReference type="PROSITE" id="PS51201"/>
    </source>
</evidence>
<dbReference type="InterPro" id="IPR006153">
    <property type="entry name" value="Cation/H_exchanger_TM"/>
</dbReference>
<dbReference type="InterPro" id="IPR038770">
    <property type="entry name" value="Na+/solute_symporter_sf"/>
</dbReference>
<dbReference type="RefSeq" id="WP_076343592.1">
    <property type="nucleotide sequence ID" value="NZ_CP019082.1"/>
</dbReference>
<feature type="transmembrane region" description="Helical" evidence="8">
    <location>
        <begin position="276"/>
        <end position="295"/>
    </location>
</feature>
<reference evidence="11" key="1">
    <citation type="submission" date="2016-12" db="EMBL/GenBank/DDBJ databases">
        <title>Comparative genomics of four Isosphaeraceae planctomycetes: a common pool of plasmids and glycoside hydrolase genes.</title>
        <authorList>
            <person name="Ivanova A."/>
        </authorList>
    </citation>
    <scope>NUCLEOTIDE SEQUENCE [LARGE SCALE GENOMIC DNA]</scope>
    <source>
        <strain evidence="11">PX4</strain>
    </source>
</reference>
<dbReference type="GO" id="GO:0006813">
    <property type="term" value="P:potassium ion transport"/>
    <property type="evidence" value="ECO:0007669"/>
    <property type="project" value="InterPro"/>
</dbReference>
<dbReference type="GO" id="GO:1902600">
    <property type="term" value="P:proton transmembrane transport"/>
    <property type="evidence" value="ECO:0007669"/>
    <property type="project" value="InterPro"/>
</dbReference>
<feature type="compositionally biased region" description="Polar residues" evidence="7">
    <location>
        <begin position="598"/>
        <end position="607"/>
    </location>
</feature>
<dbReference type="Pfam" id="PF02254">
    <property type="entry name" value="TrkA_N"/>
    <property type="match status" value="1"/>
</dbReference>
<keyword evidence="11" id="KW-1185">Reference proteome</keyword>
<dbReference type="Gene3D" id="1.20.1530.20">
    <property type="match status" value="1"/>
</dbReference>
<dbReference type="KEGG" id="pbor:BSF38_00830"/>
<feature type="transmembrane region" description="Helical" evidence="8">
    <location>
        <begin position="111"/>
        <end position="136"/>
    </location>
</feature>
<evidence type="ECO:0000313" key="11">
    <source>
        <dbReference type="Proteomes" id="UP000186309"/>
    </source>
</evidence>
<evidence type="ECO:0000313" key="10">
    <source>
        <dbReference type="EMBL" id="APW59407.1"/>
    </source>
</evidence>
<feature type="transmembrane region" description="Helical" evidence="8">
    <location>
        <begin position="245"/>
        <end position="264"/>
    </location>
</feature>
<dbReference type="InterPro" id="IPR003148">
    <property type="entry name" value="RCK_N"/>
</dbReference>
<keyword evidence="4 8" id="KW-0812">Transmembrane</keyword>
<dbReference type="EMBL" id="CP019082">
    <property type="protein sequence ID" value="APW59407.1"/>
    <property type="molecule type" value="Genomic_DNA"/>
</dbReference>
<dbReference type="AlphaFoldDB" id="A0A1U7CKG9"/>
<comment type="similarity">
    <text evidence="2">Belongs to the monovalent cation:proton antiporter 2 (CPA2) transporter (TC 2.A.37) family.</text>
</comment>
<dbReference type="STRING" id="1387353.BSF38_00830"/>
<feature type="transmembrane region" description="Helical" evidence="8">
    <location>
        <begin position="222"/>
        <end position="239"/>
    </location>
</feature>
<feature type="transmembrane region" description="Helical" evidence="8">
    <location>
        <begin position="148"/>
        <end position="171"/>
    </location>
</feature>
<feature type="transmembrane region" description="Helical" evidence="8">
    <location>
        <begin position="330"/>
        <end position="349"/>
    </location>
</feature>
<evidence type="ECO:0000256" key="5">
    <source>
        <dbReference type="ARBA" id="ARBA00022989"/>
    </source>
</evidence>
<feature type="transmembrane region" description="Helical" evidence="8">
    <location>
        <begin position="87"/>
        <end position="105"/>
    </location>
</feature>
<evidence type="ECO:0000256" key="2">
    <source>
        <dbReference type="ARBA" id="ARBA00005551"/>
    </source>
</evidence>
<feature type="transmembrane region" description="Helical" evidence="8">
    <location>
        <begin position="177"/>
        <end position="202"/>
    </location>
</feature>
<feature type="transmembrane region" description="Helical" evidence="8">
    <location>
        <begin position="361"/>
        <end position="383"/>
    </location>
</feature>
<dbReference type="PROSITE" id="PS51201">
    <property type="entry name" value="RCK_N"/>
    <property type="match status" value="1"/>
</dbReference>
<dbReference type="SUPFAM" id="SSF51735">
    <property type="entry name" value="NAD(P)-binding Rossmann-fold domains"/>
    <property type="match status" value="1"/>
</dbReference>
<dbReference type="GO" id="GO:0016020">
    <property type="term" value="C:membrane"/>
    <property type="evidence" value="ECO:0007669"/>
    <property type="project" value="UniProtKB-SubCell"/>
</dbReference>
<dbReference type="PANTHER" id="PTHR42751:SF1">
    <property type="entry name" value="CATION_PROTON ANTIPORTER YBAL-RELATED"/>
    <property type="match status" value="1"/>
</dbReference>